<proteinExistence type="predicted"/>
<accession>A0A8I1E3X5</accession>
<sequence length="239" mass="26529">MTTLVRNNVLPAATPATDIRPALTKLRTTTVDSFVVDKSTGEVLGCYTTHDLSPAPYDYSLPQAGKAPVVHSRYEIDPAPRPSIIEKEMECLPDGVVDLDAQRSKRGPKPKVTPNPHASHFKVAHAERLGWIDDYVYGACITVGKDSNGKMNVSPSHVLRACMLDEISTENVKSVIRLEGLRTMSDQQARRICQCARFAIEGMEFYLERNPTVRQQIQFEVDFADSYHQDNTGLLQGLA</sequence>
<dbReference type="EMBL" id="JAEILH010000019">
    <property type="protein sequence ID" value="MBI6624474.1"/>
    <property type="molecule type" value="Genomic_DNA"/>
</dbReference>
<comment type="caution">
    <text evidence="1">The sequence shown here is derived from an EMBL/GenBank/DDBJ whole genome shotgun (WGS) entry which is preliminary data.</text>
</comment>
<evidence type="ECO:0000313" key="1">
    <source>
        <dbReference type="EMBL" id="MBI6624474.1"/>
    </source>
</evidence>
<protein>
    <submittedName>
        <fullName evidence="1">Uncharacterized protein</fullName>
    </submittedName>
</protein>
<evidence type="ECO:0000313" key="2">
    <source>
        <dbReference type="Proteomes" id="UP000645865"/>
    </source>
</evidence>
<reference evidence="1" key="1">
    <citation type="submission" date="2020-12" db="EMBL/GenBank/DDBJ databases">
        <title>Comparative genomic insights into the epidemiology and virulence of plant pathogenic Pseudomonads from Turkey.</title>
        <authorList>
            <person name="Dillon M."/>
            <person name="Ruiz-Bedoya T."/>
            <person name="Bendalovic-Torma C."/>
            <person name="Guttman K.M."/>
            <person name="Kwak H."/>
            <person name="Middleton M.A."/>
            <person name="Wang P.W."/>
            <person name="Horuz S."/>
            <person name="Aysan Y."/>
            <person name="Guttman D.S."/>
        </authorList>
    </citation>
    <scope>NUCLEOTIDE SEQUENCE</scope>
    <source>
        <strain evidence="1">S5_IA_3a</strain>
    </source>
</reference>
<dbReference type="Proteomes" id="UP000645865">
    <property type="component" value="Unassembled WGS sequence"/>
</dbReference>
<name>A0A8I1E3X5_9PSED</name>
<organism evidence="1 2">
    <name type="scientific">Pseudomonas rhodesiae</name>
    <dbReference type="NCBI Taxonomy" id="76760"/>
    <lineage>
        <taxon>Bacteria</taxon>
        <taxon>Pseudomonadati</taxon>
        <taxon>Pseudomonadota</taxon>
        <taxon>Gammaproteobacteria</taxon>
        <taxon>Pseudomonadales</taxon>
        <taxon>Pseudomonadaceae</taxon>
        <taxon>Pseudomonas</taxon>
    </lineage>
</organism>
<gene>
    <name evidence="1" type="ORF">YA0853_12415</name>
</gene>
<dbReference type="RefSeq" id="WP_169903947.1">
    <property type="nucleotide sequence ID" value="NZ_CAUQUF010000043.1"/>
</dbReference>
<dbReference type="AlphaFoldDB" id="A0A8I1E3X5"/>